<comment type="catalytic activity">
    <reaction evidence="7">
        <text>a peptidoglycan chain = a peptidoglycan chain with N-acetyl-1,6-anhydromuramyl-[peptide] at the reducing end + a peptidoglycan chain with N-acetylglucosamine at the non-reducing end.</text>
        <dbReference type="EC" id="4.2.2.29"/>
    </reaction>
</comment>
<keyword evidence="4 7" id="KW-0472">Membrane</keyword>
<comment type="function">
    <text evidence="7">Functions as a peptidoglycan terminase that cleaves nascent peptidoglycan strands endolytically to terminate their elongation.</text>
</comment>
<evidence type="ECO:0000313" key="8">
    <source>
        <dbReference type="EMBL" id="MCI2241574.1"/>
    </source>
</evidence>
<dbReference type="Proteomes" id="UP001430755">
    <property type="component" value="Unassembled WGS sequence"/>
</dbReference>
<evidence type="ECO:0000256" key="3">
    <source>
        <dbReference type="ARBA" id="ARBA00022989"/>
    </source>
</evidence>
<accession>A0ABS9WFC6</accession>
<dbReference type="Pfam" id="PF02618">
    <property type="entry name" value="YceG"/>
    <property type="match status" value="1"/>
</dbReference>
<comment type="caution">
    <text evidence="8">The sequence shown here is derived from an EMBL/GenBank/DDBJ whole genome shotgun (WGS) entry which is preliminary data.</text>
</comment>
<sequence length="379" mass="40372">MPLHRKQLTYSERPNHAARAAHAKGDELFRTYDTSAILPKRSKAPAIVAVVLALAVVAVAAFLILRVVNPPVELLPEGQTAVITVEQGEGAYNVGQSLEEAKLVASVDKFVDRVRELDAEAALIPGTYQFAGGTSMDDIIAMLKAGPAVTGDTLTVPEGLTREATADAVAQATGGRVSAEDFLAASADASAWAGRFPFLESAGSNSLEGFLFPKTYTVTAADDADAIVAMMLAQFQTETAGLSFAYPESQGLSLYDAVSLASIVEKEAAPENRATVASVFYNRLASDRPYLESDATTAYEVGHDPTADEVHASTPYSTYSNPGLPPTPICSPSLECLSAVCEPEQTNYLFFYFRPNAQGGMDYFFNETYDEHQQAIAGS</sequence>
<reference evidence="8" key="1">
    <citation type="submission" date="2021-11" db="EMBL/GenBank/DDBJ databases">
        <title>A Novel Adlercreutzia Species, isolated from a Allomyrina dichotoma larva feces.</title>
        <authorList>
            <person name="Suh M.K."/>
        </authorList>
    </citation>
    <scope>NUCLEOTIDE SEQUENCE</scope>
    <source>
        <strain evidence="8">JBNU-10</strain>
    </source>
</reference>
<evidence type="ECO:0000256" key="5">
    <source>
        <dbReference type="ARBA" id="ARBA00023239"/>
    </source>
</evidence>
<feature type="site" description="Important for catalytic activity" evidence="7">
    <location>
        <position position="267"/>
    </location>
</feature>
<evidence type="ECO:0000256" key="2">
    <source>
        <dbReference type="ARBA" id="ARBA00022692"/>
    </source>
</evidence>
<keyword evidence="2 7" id="KW-0812">Transmembrane</keyword>
<evidence type="ECO:0000256" key="4">
    <source>
        <dbReference type="ARBA" id="ARBA00023136"/>
    </source>
</evidence>
<keyword evidence="1 7" id="KW-1003">Cell membrane</keyword>
<dbReference type="InterPro" id="IPR003770">
    <property type="entry name" value="MLTG-like"/>
</dbReference>
<gene>
    <name evidence="7 8" type="primary">mltG</name>
    <name evidence="8" type="ORF">LPT13_04295</name>
</gene>
<organism evidence="8 9">
    <name type="scientific">Adlercreutzia faecimuris</name>
    <dbReference type="NCBI Taxonomy" id="2897341"/>
    <lineage>
        <taxon>Bacteria</taxon>
        <taxon>Bacillati</taxon>
        <taxon>Actinomycetota</taxon>
        <taxon>Coriobacteriia</taxon>
        <taxon>Eggerthellales</taxon>
        <taxon>Eggerthellaceae</taxon>
        <taxon>Adlercreutzia</taxon>
    </lineage>
</organism>
<comment type="subcellular location">
    <subcellularLocation>
        <location evidence="7">Cell membrane</location>
        <topology evidence="7">Single-pass membrane protein</topology>
    </subcellularLocation>
</comment>
<dbReference type="HAMAP" id="MF_02065">
    <property type="entry name" value="MltG"/>
    <property type="match status" value="1"/>
</dbReference>
<dbReference type="PANTHER" id="PTHR30518:SF2">
    <property type="entry name" value="ENDOLYTIC MUREIN TRANSGLYCOSYLASE"/>
    <property type="match status" value="1"/>
</dbReference>
<proteinExistence type="inferred from homology"/>
<evidence type="ECO:0000313" key="9">
    <source>
        <dbReference type="Proteomes" id="UP001430755"/>
    </source>
</evidence>
<dbReference type="RefSeq" id="WP_242163864.1">
    <property type="nucleotide sequence ID" value="NZ_JAJMLW010000001.1"/>
</dbReference>
<dbReference type="Gene3D" id="3.30.1490.480">
    <property type="entry name" value="Endolytic murein transglycosylase"/>
    <property type="match status" value="1"/>
</dbReference>
<protein>
    <recommendedName>
        <fullName evidence="7">Endolytic murein transglycosylase</fullName>
        <ecNumber evidence="7">4.2.2.29</ecNumber>
    </recommendedName>
    <alternativeName>
        <fullName evidence="7">Peptidoglycan lytic transglycosylase</fullName>
    </alternativeName>
    <alternativeName>
        <fullName evidence="7">Peptidoglycan polymerization terminase</fullName>
    </alternativeName>
</protein>
<name>A0ABS9WFC6_9ACTN</name>
<evidence type="ECO:0000256" key="7">
    <source>
        <dbReference type="HAMAP-Rule" id="MF_02065"/>
    </source>
</evidence>
<keyword evidence="3 7" id="KW-1133">Transmembrane helix</keyword>
<dbReference type="EMBL" id="JAJMLW010000001">
    <property type="protein sequence ID" value="MCI2241574.1"/>
    <property type="molecule type" value="Genomic_DNA"/>
</dbReference>
<evidence type="ECO:0000256" key="6">
    <source>
        <dbReference type="ARBA" id="ARBA00023316"/>
    </source>
</evidence>
<feature type="transmembrane region" description="Helical" evidence="7">
    <location>
        <begin position="46"/>
        <end position="65"/>
    </location>
</feature>
<evidence type="ECO:0000256" key="1">
    <source>
        <dbReference type="ARBA" id="ARBA00022475"/>
    </source>
</evidence>
<keyword evidence="9" id="KW-1185">Reference proteome</keyword>
<comment type="similarity">
    <text evidence="7">Belongs to the transglycosylase MltG family.</text>
</comment>
<keyword evidence="6 7" id="KW-0961">Cell wall biogenesis/degradation</keyword>
<dbReference type="PANTHER" id="PTHR30518">
    <property type="entry name" value="ENDOLYTIC MUREIN TRANSGLYCOSYLASE"/>
    <property type="match status" value="1"/>
</dbReference>
<dbReference type="EC" id="4.2.2.29" evidence="7"/>
<dbReference type="NCBIfam" id="TIGR00247">
    <property type="entry name" value="endolytic transglycosylase MltG"/>
    <property type="match status" value="1"/>
</dbReference>
<keyword evidence="5 7" id="KW-0456">Lyase</keyword>